<dbReference type="OrthoDB" id="425114at2759"/>
<evidence type="ECO:0000256" key="5">
    <source>
        <dbReference type="ARBA" id="ARBA00012919"/>
    </source>
</evidence>
<name>A0A1Z5K098_FISSO</name>
<dbReference type="Gene3D" id="3.90.1150.10">
    <property type="entry name" value="Aspartate Aminotransferase, domain 1"/>
    <property type="match status" value="1"/>
</dbReference>
<dbReference type="InterPro" id="IPR050103">
    <property type="entry name" value="Class-III_PLP-dep_AT"/>
</dbReference>
<dbReference type="CDD" id="cd00610">
    <property type="entry name" value="OAT_like"/>
    <property type="match status" value="1"/>
</dbReference>
<comment type="cofactor">
    <cofactor evidence="1">
        <name>pyridoxal 5'-phosphate</name>
        <dbReference type="ChEBI" id="CHEBI:597326"/>
    </cofactor>
</comment>
<dbReference type="Gene3D" id="3.40.640.10">
    <property type="entry name" value="Type I PLP-dependent aspartate aminotransferase-like (Major domain)"/>
    <property type="match status" value="1"/>
</dbReference>
<gene>
    <name evidence="12" type="ORF">FisN_19Hh321</name>
</gene>
<evidence type="ECO:0000256" key="11">
    <source>
        <dbReference type="SAM" id="SignalP"/>
    </source>
</evidence>
<evidence type="ECO:0000256" key="9">
    <source>
        <dbReference type="ARBA" id="ARBA00022898"/>
    </source>
</evidence>
<dbReference type="Proteomes" id="UP000198406">
    <property type="component" value="Unassembled WGS sequence"/>
</dbReference>
<dbReference type="PROSITE" id="PS00600">
    <property type="entry name" value="AA_TRANSFER_CLASS_3"/>
    <property type="match status" value="1"/>
</dbReference>
<keyword evidence="8 12" id="KW-0808">Transferase</keyword>
<dbReference type="GO" id="GO:0005739">
    <property type="term" value="C:mitochondrion"/>
    <property type="evidence" value="ECO:0007669"/>
    <property type="project" value="UniProtKB-SubCell"/>
</dbReference>
<dbReference type="FunFam" id="3.40.640.10:FF:000004">
    <property type="entry name" value="Acetylornithine aminotransferase"/>
    <property type="match status" value="1"/>
</dbReference>
<dbReference type="EMBL" id="BDSP01000137">
    <property type="protein sequence ID" value="GAX19733.1"/>
    <property type="molecule type" value="Genomic_DNA"/>
</dbReference>
<dbReference type="GO" id="GO:0042802">
    <property type="term" value="F:identical protein binding"/>
    <property type="evidence" value="ECO:0007669"/>
    <property type="project" value="TreeGrafter"/>
</dbReference>
<dbReference type="InterPro" id="IPR004636">
    <property type="entry name" value="AcOrn/SuccOrn_fam"/>
</dbReference>
<dbReference type="PANTHER" id="PTHR11986">
    <property type="entry name" value="AMINOTRANSFERASE CLASS III"/>
    <property type="match status" value="1"/>
</dbReference>
<evidence type="ECO:0000256" key="4">
    <source>
        <dbReference type="ARBA" id="ARBA00008954"/>
    </source>
</evidence>
<dbReference type="InterPro" id="IPR015424">
    <property type="entry name" value="PyrdxlP-dep_Trfase"/>
</dbReference>
<evidence type="ECO:0000256" key="6">
    <source>
        <dbReference type="ARBA" id="ARBA00022576"/>
    </source>
</evidence>
<dbReference type="PIRSF" id="PIRSF000521">
    <property type="entry name" value="Transaminase_4ab_Lys_Orn"/>
    <property type="match status" value="1"/>
</dbReference>
<evidence type="ECO:0000256" key="8">
    <source>
        <dbReference type="ARBA" id="ARBA00022679"/>
    </source>
</evidence>
<comment type="similarity">
    <text evidence="4 10">Belongs to the class-III pyridoxal-phosphate-dependent aminotransferase family.</text>
</comment>
<dbReference type="AlphaFoldDB" id="A0A1Z5K098"/>
<sequence>MKLSVALLLLTGAHAFVAPSQSRTISSLSATVEKIELVPPRSTADMMKEQDATAKSYESHVQKTYGRYPLTIAKGEGCRLFTTDGKEYLDCVSGIATCALGHNNAALTEAVYKQMQECHHVSNLYLIPAQAALADWLTANSCAEKVFFCNSGAEANEAAIKCARKHAHNRGIEKPVIITAHQSFHGRTLTTITATGQPKYQKGFGYGGQMVPGFEYITYNNVEELESKVKEIQNSDRGLAAIMMEALQGEGGIIPGNDAFFTRIRELCDETGALMICDEVQVGMGRSGRLWGYQNLPVEPDIFTSAKALGGGVPIGSMMANAKAADVFGPGDHASTYGGNPLACAAGLAVAKYLCDHDVLNNVRERGAQLSAGLEQLAQQYPAVLGGVRGWGLLKGVETKDLAGPLVQAAMDEGLLLVAAGPNVARFVPPLIISKAEIEEALEKFGKAVKKYSESN</sequence>
<keyword evidence="9 10" id="KW-0663">Pyridoxal phosphate</keyword>
<keyword evidence="6 12" id="KW-0032">Aminotransferase</keyword>
<dbReference type="InterPro" id="IPR049704">
    <property type="entry name" value="Aminotrans_3_PPA_site"/>
</dbReference>
<dbReference type="InterPro" id="IPR015421">
    <property type="entry name" value="PyrdxlP-dep_Trfase_major"/>
</dbReference>
<evidence type="ECO:0000256" key="1">
    <source>
        <dbReference type="ARBA" id="ARBA00001933"/>
    </source>
</evidence>
<dbReference type="GO" id="GO:0006526">
    <property type="term" value="P:L-arginine biosynthetic process"/>
    <property type="evidence" value="ECO:0007669"/>
    <property type="project" value="UniProtKB-UniPathway"/>
</dbReference>
<comment type="caution">
    <text evidence="12">The sequence shown here is derived from an EMBL/GenBank/DDBJ whole genome shotgun (WGS) entry which is preliminary data.</text>
</comment>
<dbReference type="EC" id="2.6.1.11" evidence="5"/>
<comment type="subcellular location">
    <subcellularLocation>
        <location evidence="2">Mitochondrion</location>
    </subcellularLocation>
</comment>
<keyword evidence="11" id="KW-0732">Signal</keyword>
<organism evidence="12 13">
    <name type="scientific">Fistulifera solaris</name>
    <name type="common">Oleaginous diatom</name>
    <dbReference type="NCBI Taxonomy" id="1519565"/>
    <lineage>
        <taxon>Eukaryota</taxon>
        <taxon>Sar</taxon>
        <taxon>Stramenopiles</taxon>
        <taxon>Ochrophyta</taxon>
        <taxon>Bacillariophyta</taxon>
        <taxon>Bacillariophyceae</taxon>
        <taxon>Bacillariophycidae</taxon>
        <taxon>Naviculales</taxon>
        <taxon>Naviculaceae</taxon>
        <taxon>Fistulifera</taxon>
    </lineage>
</organism>
<feature type="chain" id="PRO_5013278187" description="acetylornithine transaminase" evidence="11">
    <location>
        <begin position="16"/>
        <end position="456"/>
    </location>
</feature>
<dbReference type="GO" id="GO:0030170">
    <property type="term" value="F:pyridoxal phosphate binding"/>
    <property type="evidence" value="ECO:0007669"/>
    <property type="project" value="InterPro"/>
</dbReference>
<dbReference type="InterPro" id="IPR005814">
    <property type="entry name" value="Aminotrans_3"/>
</dbReference>
<dbReference type="PANTHER" id="PTHR11986:SF79">
    <property type="entry name" value="ACETYLORNITHINE AMINOTRANSFERASE, MITOCHONDRIAL"/>
    <property type="match status" value="1"/>
</dbReference>
<accession>A0A1Z5K098</accession>
<reference evidence="12 13" key="1">
    <citation type="journal article" date="2015" name="Plant Cell">
        <title>Oil accumulation by the oleaginous diatom Fistulifera solaris as revealed by the genome and transcriptome.</title>
        <authorList>
            <person name="Tanaka T."/>
            <person name="Maeda Y."/>
            <person name="Veluchamy A."/>
            <person name="Tanaka M."/>
            <person name="Abida H."/>
            <person name="Marechal E."/>
            <person name="Bowler C."/>
            <person name="Muto M."/>
            <person name="Sunaga Y."/>
            <person name="Tanaka M."/>
            <person name="Yoshino T."/>
            <person name="Taniguchi T."/>
            <person name="Fukuda Y."/>
            <person name="Nemoto M."/>
            <person name="Matsumoto M."/>
            <person name="Wong P.S."/>
            <person name="Aburatani S."/>
            <person name="Fujibuchi W."/>
        </authorList>
    </citation>
    <scope>NUCLEOTIDE SEQUENCE [LARGE SCALE GENOMIC DNA]</scope>
    <source>
        <strain evidence="12 13">JPCC DA0580</strain>
    </source>
</reference>
<evidence type="ECO:0000256" key="7">
    <source>
        <dbReference type="ARBA" id="ARBA00022605"/>
    </source>
</evidence>
<dbReference type="UniPathway" id="UPA00068">
    <property type="reaction ID" value="UER00109"/>
</dbReference>
<feature type="signal peptide" evidence="11">
    <location>
        <begin position="1"/>
        <end position="15"/>
    </location>
</feature>
<dbReference type="HAMAP" id="MF_01107">
    <property type="entry name" value="ArgD_aminotrans_3"/>
    <property type="match status" value="1"/>
</dbReference>
<evidence type="ECO:0000256" key="10">
    <source>
        <dbReference type="RuleBase" id="RU003560"/>
    </source>
</evidence>
<keyword evidence="7" id="KW-0028">Amino-acid biosynthesis</keyword>
<evidence type="ECO:0000313" key="13">
    <source>
        <dbReference type="Proteomes" id="UP000198406"/>
    </source>
</evidence>
<dbReference type="InterPro" id="IPR015422">
    <property type="entry name" value="PyrdxlP-dep_Trfase_small"/>
</dbReference>
<dbReference type="Pfam" id="PF00202">
    <property type="entry name" value="Aminotran_3"/>
    <property type="match status" value="1"/>
</dbReference>
<proteinExistence type="inferred from homology"/>
<dbReference type="InParanoid" id="A0A1Z5K098"/>
<evidence type="ECO:0000256" key="3">
    <source>
        <dbReference type="ARBA" id="ARBA00005024"/>
    </source>
</evidence>
<evidence type="ECO:0000256" key="2">
    <source>
        <dbReference type="ARBA" id="ARBA00004173"/>
    </source>
</evidence>
<evidence type="ECO:0000313" key="12">
    <source>
        <dbReference type="EMBL" id="GAX19733.1"/>
    </source>
</evidence>
<keyword evidence="13" id="KW-1185">Reference proteome</keyword>
<protein>
    <recommendedName>
        <fullName evidence="5">acetylornithine transaminase</fullName>
        <ecNumber evidence="5">2.6.1.11</ecNumber>
    </recommendedName>
</protein>
<dbReference type="NCBIfam" id="NF002325">
    <property type="entry name" value="PRK01278.1"/>
    <property type="match status" value="1"/>
</dbReference>
<dbReference type="SUPFAM" id="SSF53383">
    <property type="entry name" value="PLP-dependent transferases"/>
    <property type="match status" value="1"/>
</dbReference>
<dbReference type="NCBIfam" id="TIGR00707">
    <property type="entry name" value="argD"/>
    <property type="match status" value="1"/>
</dbReference>
<dbReference type="GO" id="GO:0003992">
    <property type="term" value="F:N2-acetyl-L-ornithine:2-oxoglutarate 5-aminotransferase activity"/>
    <property type="evidence" value="ECO:0007669"/>
    <property type="project" value="UniProtKB-EC"/>
</dbReference>
<comment type="pathway">
    <text evidence="3">Amino-acid biosynthesis; L-arginine biosynthesis; N(2)-acetyl-L-ornithine from L-glutamate: step 4/4.</text>
</comment>